<reference evidence="1 2" key="2">
    <citation type="journal article" date="2011" name="Stand. Genomic Sci.">
        <title>Complete genome sequence of Tolumonas auensis type strain (TA 4).</title>
        <authorList>
            <person name="Chertkov O."/>
            <person name="Copeland A."/>
            <person name="Lucas S."/>
            <person name="Lapidus A."/>
            <person name="Berry K.W."/>
            <person name="Detter J.C."/>
            <person name="Del Rio T.G."/>
            <person name="Hammon N."/>
            <person name="Dalin E."/>
            <person name="Tice H."/>
            <person name="Pitluck S."/>
            <person name="Richardson P."/>
            <person name="Bruce D."/>
            <person name="Goodwin L."/>
            <person name="Han C."/>
            <person name="Tapia R."/>
            <person name="Saunders E."/>
            <person name="Schmutz J."/>
            <person name="Brettin T."/>
            <person name="Larimer F."/>
            <person name="Land M."/>
            <person name="Hauser L."/>
            <person name="Spring S."/>
            <person name="Rohde M."/>
            <person name="Kyrpides N.C."/>
            <person name="Ivanova N."/>
            <person name="Goker M."/>
            <person name="Beller H.R."/>
            <person name="Klenk H.P."/>
            <person name="Woyke T."/>
        </authorList>
    </citation>
    <scope>NUCLEOTIDE SEQUENCE [LARGE SCALE GENOMIC DNA]</scope>
    <source>
        <strain evidence="2">DSM 9187 / TA4</strain>
    </source>
</reference>
<dbReference type="PANTHER" id="PTHR40275:SF1">
    <property type="entry name" value="SSL7038 PROTEIN"/>
    <property type="match status" value="1"/>
</dbReference>
<keyword evidence="2" id="KW-1185">Reference proteome</keyword>
<accession>C4LDU5</accession>
<dbReference type="eggNOG" id="COG3636">
    <property type="taxonomic scope" value="Bacteria"/>
</dbReference>
<dbReference type="Proteomes" id="UP000009073">
    <property type="component" value="Chromosome"/>
</dbReference>
<dbReference type="Pfam" id="PF21716">
    <property type="entry name" value="dnstrm_HI1420"/>
    <property type="match status" value="1"/>
</dbReference>
<dbReference type="InterPro" id="IPR010982">
    <property type="entry name" value="Lambda_DNA-bd_dom_sf"/>
</dbReference>
<evidence type="ECO:0000313" key="1">
    <source>
        <dbReference type="EMBL" id="ACQ94706.1"/>
    </source>
</evidence>
<evidence type="ECO:0000313" key="2">
    <source>
        <dbReference type="Proteomes" id="UP000009073"/>
    </source>
</evidence>
<dbReference type="PANTHER" id="PTHR40275">
    <property type="entry name" value="SSL7038 PROTEIN"/>
    <property type="match status" value="1"/>
</dbReference>
<dbReference type="RefSeq" id="WP_015880155.1">
    <property type="nucleotide sequence ID" value="NC_012691.1"/>
</dbReference>
<dbReference type="InterPro" id="IPR014057">
    <property type="entry name" value="HI1420"/>
</dbReference>
<name>C4LDU5_TOLAT</name>
<dbReference type="NCBIfam" id="TIGR02684">
    <property type="entry name" value="dnstrm_HI1420"/>
    <property type="match status" value="1"/>
</dbReference>
<sequence>MKKVTLSSFDAADYLDSEEAIAEYLNAILEEDDPALFLTALGDVAKARGMSQIAVQTGLGRESLYKTFAPGAHPRYETVVKVLKALGVKLTIAA</sequence>
<dbReference type="EMBL" id="CP001616">
    <property type="protein sequence ID" value="ACQ94706.1"/>
    <property type="molecule type" value="Genomic_DNA"/>
</dbReference>
<dbReference type="GO" id="GO:0003677">
    <property type="term" value="F:DNA binding"/>
    <property type="evidence" value="ECO:0007669"/>
    <property type="project" value="InterPro"/>
</dbReference>
<dbReference type="SUPFAM" id="SSF47413">
    <property type="entry name" value="lambda repressor-like DNA-binding domains"/>
    <property type="match status" value="1"/>
</dbReference>
<reference evidence="2" key="1">
    <citation type="submission" date="2009-05" db="EMBL/GenBank/DDBJ databases">
        <title>Complete sequence of Tolumonas auensis DSM 9187.</title>
        <authorList>
            <consortium name="US DOE Joint Genome Institute"/>
            <person name="Lucas S."/>
            <person name="Copeland A."/>
            <person name="Lapidus A."/>
            <person name="Glavina del Rio T."/>
            <person name="Tice H."/>
            <person name="Bruce D."/>
            <person name="Goodwin L."/>
            <person name="Pitluck S."/>
            <person name="Chertkov O."/>
            <person name="Brettin T."/>
            <person name="Detter J.C."/>
            <person name="Han C."/>
            <person name="Larimer F."/>
            <person name="Land M."/>
            <person name="Hauser L."/>
            <person name="Kyrpides N."/>
            <person name="Mikhailova N."/>
            <person name="Spring S."/>
            <person name="Beller H."/>
        </authorList>
    </citation>
    <scope>NUCLEOTIDE SEQUENCE [LARGE SCALE GENOMIC DNA]</scope>
    <source>
        <strain evidence="2">DSM 9187 / TA4</strain>
    </source>
</reference>
<dbReference type="OrthoDB" id="9798416at2"/>
<protein>
    <submittedName>
        <fullName evidence="1">Addiction module antidote protein</fullName>
    </submittedName>
</protein>
<gene>
    <name evidence="1" type="ordered locus">Tola_3118</name>
</gene>
<dbReference type="STRING" id="595494.Tola_3118"/>
<proteinExistence type="predicted"/>
<dbReference type="KEGG" id="tau:Tola_3118"/>
<organism evidence="1 2">
    <name type="scientific">Tolumonas auensis (strain DSM 9187 / NBRC 110442 / TA 4)</name>
    <dbReference type="NCBI Taxonomy" id="595494"/>
    <lineage>
        <taxon>Bacteria</taxon>
        <taxon>Pseudomonadati</taxon>
        <taxon>Pseudomonadota</taxon>
        <taxon>Gammaproteobacteria</taxon>
        <taxon>Aeromonadales</taxon>
        <taxon>Aeromonadaceae</taxon>
        <taxon>Tolumonas</taxon>
    </lineage>
</organism>
<dbReference type="HOGENOM" id="CLU_137365_1_0_6"/>
<dbReference type="AlphaFoldDB" id="C4LDU5"/>